<proteinExistence type="predicted"/>
<dbReference type="SUPFAM" id="SSF48498">
    <property type="entry name" value="Tetracyclin repressor-like, C-terminal domain"/>
    <property type="match status" value="1"/>
</dbReference>
<organism evidence="4 5">
    <name type="scientific">Absicoccus porci</name>
    <dbReference type="NCBI Taxonomy" id="2486576"/>
    <lineage>
        <taxon>Bacteria</taxon>
        <taxon>Bacillati</taxon>
        <taxon>Bacillota</taxon>
        <taxon>Erysipelotrichia</taxon>
        <taxon>Erysipelotrichales</taxon>
        <taxon>Erysipelotrichaceae</taxon>
        <taxon>Absicoccus</taxon>
    </lineage>
</organism>
<dbReference type="InterPro" id="IPR050109">
    <property type="entry name" value="HTH-type_TetR-like_transc_reg"/>
</dbReference>
<keyword evidence="1 2" id="KW-0238">DNA-binding</keyword>
<dbReference type="GO" id="GO:0003677">
    <property type="term" value="F:DNA binding"/>
    <property type="evidence" value="ECO:0007669"/>
    <property type="project" value="UniProtKB-UniRule"/>
</dbReference>
<dbReference type="OrthoDB" id="9780939at2"/>
<accession>A0A3N0HXU6</accession>
<dbReference type="PANTHER" id="PTHR30328:SF54">
    <property type="entry name" value="HTH-TYPE TRANSCRIPTIONAL REPRESSOR SCO4008"/>
    <property type="match status" value="1"/>
</dbReference>
<dbReference type="Gene3D" id="1.10.357.10">
    <property type="entry name" value="Tetracycline Repressor, domain 2"/>
    <property type="match status" value="1"/>
</dbReference>
<dbReference type="SUPFAM" id="SSF46689">
    <property type="entry name" value="Homeodomain-like"/>
    <property type="match status" value="1"/>
</dbReference>
<evidence type="ECO:0000313" key="4">
    <source>
        <dbReference type="EMBL" id="RNM29595.1"/>
    </source>
</evidence>
<evidence type="ECO:0000259" key="3">
    <source>
        <dbReference type="PROSITE" id="PS50977"/>
    </source>
</evidence>
<dbReference type="EMBL" id="RJQC01000003">
    <property type="protein sequence ID" value="RNM29595.1"/>
    <property type="molecule type" value="Genomic_DNA"/>
</dbReference>
<evidence type="ECO:0000256" key="1">
    <source>
        <dbReference type="ARBA" id="ARBA00023125"/>
    </source>
</evidence>
<feature type="DNA-binding region" description="H-T-H motif" evidence="2">
    <location>
        <begin position="52"/>
        <end position="71"/>
    </location>
</feature>
<dbReference type="PANTHER" id="PTHR30328">
    <property type="entry name" value="TRANSCRIPTIONAL REPRESSOR"/>
    <property type="match status" value="1"/>
</dbReference>
<feature type="domain" description="HTH tetR-type" evidence="3">
    <location>
        <begin position="30"/>
        <end position="89"/>
    </location>
</feature>
<protein>
    <submittedName>
        <fullName evidence="4">TetR/AcrR family transcriptional regulator</fullName>
    </submittedName>
</protein>
<evidence type="ECO:0000256" key="2">
    <source>
        <dbReference type="PROSITE-ProRule" id="PRU00335"/>
    </source>
</evidence>
<reference evidence="4 5" key="1">
    <citation type="submission" date="2018-11" db="EMBL/GenBank/DDBJ databases">
        <title>Clostridium sp. nov., a member of the family Erysipelotrichaceae isolated from pig faeces.</title>
        <authorList>
            <person name="Chang Y.-H."/>
        </authorList>
    </citation>
    <scope>NUCLEOTIDE SEQUENCE [LARGE SCALE GENOMIC DNA]</scope>
    <source>
        <strain evidence="4 5">YH-panp20</strain>
    </source>
</reference>
<dbReference type="InterPro" id="IPR036271">
    <property type="entry name" value="Tet_transcr_reg_TetR-rel_C_sf"/>
</dbReference>
<dbReference type="Pfam" id="PF00440">
    <property type="entry name" value="TetR_N"/>
    <property type="match status" value="1"/>
</dbReference>
<dbReference type="AlphaFoldDB" id="A0A3N0HXU6"/>
<comment type="caution">
    <text evidence="4">The sequence shown here is derived from an EMBL/GenBank/DDBJ whole genome shotgun (WGS) entry which is preliminary data.</text>
</comment>
<dbReference type="PROSITE" id="PS50977">
    <property type="entry name" value="HTH_TETR_2"/>
    <property type="match status" value="1"/>
</dbReference>
<dbReference type="GO" id="GO:0006355">
    <property type="term" value="P:regulation of DNA-templated transcription"/>
    <property type="evidence" value="ECO:0007669"/>
    <property type="project" value="UniProtKB-ARBA"/>
</dbReference>
<dbReference type="Proteomes" id="UP000276568">
    <property type="component" value="Unassembled WGS sequence"/>
</dbReference>
<dbReference type="Gene3D" id="1.10.10.60">
    <property type="entry name" value="Homeodomain-like"/>
    <property type="match status" value="1"/>
</dbReference>
<dbReference type="InterPro" id="IPR001647">
    <property type="entry name" value="HTH_TetR"/>
</dbReference>
<evidence type="ECO:0000313" key="5">
    <source>
        <dbReference type="Proteomes" id="UP000276568"/>
    </source>
</evidence>
<gene>
    <name evidence="4" type="ORF">EDX97_08100</name>
</gene>
<sequence>MEKILNIIDQKVNNNYNSFGDRMRKEIKTQRTKEKILKAGIQEFGQNGYAGSSINAICATGINKGLIYHNYKDKDDLYLACVKRSMEEMATDIETQMSKGVAYNTARMHFFSSHEMEARLFLEIMVNPPQKLESKIKILRAPIDVLNRQQFGQLLAKHTLRKNVSEEMAYQWMEWMQTFYNMWFQRQENKNASFMDRMEQHEKGVAQCIDLMLYGIAQKKEE</sequence>
<dbReference type="InterPro" id="IPR009057">
    <property type="entry name" value="Homeodomain-like_sf"/>
</dbReference>
<keyword evidence="5" id="KW-1185">Reference proteome</keyword>
<name>A0A3N0HXU6_9FIRM</name>